<dbReference type="PANTHER" id="PTHR12905">
    <property type="entry name" value="METALLOPHOSPHOESTERASE"/>
    <property type="match status" value="1"/>
</dbReference>
<dbReference type="Gene3D" id="3.60.21.10">
    <property type="match status" value="1"/>
</dbReference>
<comment type="caution">
    <text evidence="3">The sequence shown here is derived from an EMBL/GenBank/DDBJ whole genome shotgun (WGS) entry which is preliminary data.</text>
</comment>
<sequence length="215" mass="22955">MVRVLAVADEEVPTAESRVRGLDVDVLFAAGDLPWDYLELLADLLAVPAVFVPGNHDPDTDTDAAPEGFCSADGHVVEVAGLRVAGLGGCVRYNDGPHQYTQEEYRARTRRLVAEGRGGVDVLLTHTPAAGVGDETDPAHRGIDALHDAIAGLTPSWHLHGHIHPYGLRKASHRVGNTTVLNVIPWTVLEVEPRDAGPAAPPSDDTAEVEDRHGE</sequence>
<dbReference type="RefSeq" id="WP_121794970.1">
    <property type="nucleotide sequence ID" value="NZ_RDBF01000010.1"/>
</dbReference>
<dbReference type="InterPro" id="IPR004843">
    <property type="entry name" value="Calcineurin-like_PHP"/>
</dbReference>
<dbReference type="OrthoDB" id="9783591at2"/>
<protein>
    <submittedName>
        <fullName evidence="3">Metallophosphoesterase</fullName>
    </submittedName>
</protein>
<dbReference type="EMBL" id="RDBF01000010">
    <property type="protein sequence ID" value="RLV55193.1"/>
    <property type="molecule type" value="Genomic_DNA"/>
</dbReference>
<dbReference type="GO" id="GO:0016787">
    <property type="term" value="F:hydrolase activity"/>
    <property type="evidence" value="ECO:0007669"/>
    <property type="project" value="InterPro"/>
</dbReference>
<dbReference type="AlphaFoldDB" id="A0A3L8PKE6"/>
<keyword evidence="4" id="KW-1185">Reference proteome</keyword>
<name>A0A3L8PKE6_9ACTN</name>
<accession>A0A3L8PKE6</accession>
<dbReference type="InterPro" id="IPR051693">
    <property type="entry name" value="UPF0046_metallophosphoest"/>
</dbReference>
<evidence type="ECO:0000313" key="3">
    <source>
        <dbReference type="EMBL" id="RLV55193.1"/>
    </source>
</evidence>
<dbReference type="Proteomes" id="UP000282515">
    <property type="component" value="Unassembled WGS sequence"/>
</dbReference>
<evidence type="ECO:0000313" key="4">
    <source>
        <dbReference type="Proteomes" id="UP000282515"/>
    </source>
</evidence>
<dbReference type="PANTHER" id="PTHR12905:SF0">
    <property type="entry name" value="CALCINEURIN-LIKE PHOSPHOESTERASE DOMAIN-CONTAINING PROTEIN"/>
    <property type="match status" value="1"/>
</dbReference>
<dbReference type="SUPFAM" id="SSF56300">
    <property type="entry name" value="Metallo-dependent phosphatases"/>
    <property type="match status" value="1"/>
</dbReference>
<proteinExistence type="predicted"/>
<reference evidence="3 4" key="1">
    <citation type="submission" date="2018-10" db="EMBL/GenBank/DDBJ databases">
        <title>Aeromicrobium sp. 9W16Y-2 whole genome shotgun sequence.</title>
        <authorList>
            <person name="Li F."/>
        </authorList>
    </citation>
    <scope>NUCLEOTIDE SEQUENCE [LARGE SCALE GENOMIC DNA]</scope>
    <source>
        <strain evidence="3 4">9W16Y-2</strain>
    </source>
</reference>
<feature type="domain" description="Calcineurin-like phosphoesterase" evidence="2">
    <location>
        <begin position="23"/>
        <end position="166"/>
    </location>
</feature>
<organism evidence="3 4">
    <name type="scientific">Aeromicrobium phragmitis</name>
    <dbReference type="NCBI Taxonomy" id="2478914"/>
    <lineage>
        <taxon>Bacteria</taxon>
        <taxon>Bacillati</taxon>
        <taxon>Actinomycetota</taxon>
        <taxon>Actinomycetes</taxon>
        <taxon>Propionibacteriales</taxon>
        <taxon>Nocardioidaceae</taxon>
        <taxon>Aeromicrobium</taxon>
    </lineage>
</organism>
<gene>
    <name evidence="3" type="ORF">D9V41_12810</name>
</gene>
<evidence type="ECO:0000256" key="1">
    <source>
        <dbReference type="SAM" id="MobiDB-lite"/>
    </source>
</evidence>
<feature type="region of interest" description="Disordered" evidence="1">
    <location>
        <begin position="193"/>
        <end position="215"/>
    </location>
</feature>
<dbReference type="InterPro" id="IPR029052">
    <property type="entry name" value="Metallo-depent_PP-like"/>
</dbReference>
<dbReference type="Pfam" id="PF00149">
    <property type="entry name" value="Metallophos"/>
    <property type="match status" value="1"/>
</dbReference>
<evidence type="ECO:0000259" key="2">
    <source>
        <dbReference type="Pfam" id="PF00149"/>
    </source>
</evidence>